<dbReference type="InterPro" id="IPR001647">
    <property type="entry name" value="HTH_TetR"/>
</dbReference>
<keyword evidence="3 5" id="KW-0238">DNA-binding</keyword>
<dbReference type="InterPro" id="IPR041490">
    <property type="entry name" value="KstR2_TetR_C"/>
</dbReference>
<dbReference type="Pfam" id="PF00440">
    <property type="entry name" value="TetR_N"/>
    <property type="match status" value="1"/>
</dbReference>
<dbReference type="OrthoDB" id="9779746at2"/>
<evidence type="ECO:0000256" key="5">
    <source>
        <dbReference type="PROSITE-ProRule" id="PRU00335"/>
    </source>
</evidence>
<dbReference type="SUPFAM" id="SSF48498">
    <property type="entry name" value="Tetracyclin repressor-like, C-terminal domain"/>
    <property type="match status" value="1"/>
</dbReference>
<dbReference type="InterPro" id="IPR036271">
    <property type="entry name" value="Tet_transcr_reg_TetR-rel_C_sf"/>
</dbReference>
<feature type="domain" description="HTH tetR-type" evidence="6">
    <location>
        <begin position="18"/>
        <end position="78"/>
    </location>
</feature>
<dbReference type="RefSeq" id="WP_062065727.1">
    <property type="nucleotide sequence ID" value="NZ_CP013264.1"/>
</dbReference>
<gene>
    <name evidence="7" type="ORF">ATN00_13915</name>
</gene>
<dbReference type="Gene3D" id="1.10.10.60">
    <property type="entry name" value="Homeodomain-like"/>
    <property type="match status" value="1"/>
</dbReference>
<organism evidence="7 8">
    <name type="scientific">Sphingobium baderi</name>
    <dbReference type="NCBI Taxonomy" id="1332080"/>
    <lineage>
        <taxon>Bacteria</taxon>
        <taxon>Pseudomonadati</taxon>
        <taxon>Pseudomonadota</taxon>
        <taxon>Alphaproteobacteria</taxon>
        <taxon>Sphingomonadales</taxon>
        <taxon>Sphingomonadaceae</taxon>
        <taxon>Sphingobium</taxon>
    </lineage>
</organism>
<dbReference type="InterPro" id="IPR009057">
    <property type="entry name" value="Homeodomain-like_sf"/>
</dbReference>
<dbReference type="AlphaFoldDB" id="A0A0S3F4U9"/>
<sequence length="205" mass="22764">MSSVSPFRSPAQKAEERTAKRDAVLRAAVRMFNERGFHATSLDDVAASLGISKRTIYHYLANKDQVLLECVTLGLEQLIEAATAARQEAGDGRYRLIRFLHRYARITMDDFGRCIIRTGEEILSPESRPRFRALKREIDMALRGLIEEAVADGSIAPVDSRMAAFALAGALNWPARWHDPKGSLSPETIAVMLVDILTKGLDPRA</sequence>
<keyword evidence="8" id="KW-1185">Reference proteome</keyword>
<dbReference type="PANTHER" id="PTHR30055">
    <property type="entry name" value="HTH-TYPE TRANSCRIPTIONAL REGULATOR RUTR"/>
    <property type="match status" value="1"/>
</dbReference>
<keyword evidence="1" id="KW-0678">Repressor</keyword>
<dbReference type="InterPro" id="IPR050109">
    <property type="entry name" value="HTH-type_TetR-like_transc_reg"/>
</dbReference>
<dbReference type="KEGG" id="sbd:ATN00_13915"/>
<feature type="DNA-binding region" description="H-T-H motif" evidence="5">
    <location>
        <begin position="41"/>
        <end position="60"/>
    </location>
</feature>
<evidence type="ECO:0000259" key="6">
    <source>
        <dbReference type="PROSITE" id="PS50977"/>
    </source>
</evidence>
<accession>A0A0S3F4U9</accession>
<dbReference type="FunFam" id="1.10.10.60:FF:000141">
    <property type="entry name" value="TetR family transcriptional regulator"/>
    <property type="match status" value="1"/>
</dbReference>
<reference evidence="7 8" key="1">
    <citation type="submission" date="2015-11" db="EMBL/GenBank/DDBJ databases">
        <title>A Two-component Flavoprotein Monooxygenase System MeaXY Responsible for para-Hydroxylation of 2-Methyl-6-ethylaniline and 2,6-Diethylaniline in Sphingobium baderi DE-13.</title>
        <authorList>
            <person name="Cheng M."/>
            <person name="Meng Q."/>
            <person name="Yang Y."/>
            <person name="Chu C."/>
            <person name="Yan X."/>
            <person name="He J."/>
            <person name="Li S."/>
        </authorList>
    </citation>
    <scope>NUCLEOTIDE SEQUENCE [LARGE SCALE GENOMIC DNA]</scope>
    <source>
        <strain evidence="7 8">DE-13</strain>
    </source>
</reference>
<dbReference type="EMBL" id="CP013264">
    <property type="protein sequence ID" value="ALR22641.1"/>
    <property type="molecule type" value="Genomic_DNA"/>
</dbReference>
<keyword evidence="2" id="KW-0805">Transcription regulation</keyword>
<keyword evidence="4" id="KW-0804">Transcription</keyword>
<dbReference type="PROSITE" id="PS50977">
    <property type="entry name" value="HTH_TETR_2"/>
    <property type="match status" value="1"/>
</dbReference>
<dbReference type="Pfam" id="PF17932">
    <property type="entry name" value="TetR_C_24"/>
    <property type="match status" value="1"/>
</dbReference>
<dbReference type="PRINTS" id="PR00455">
    <property type="entry name" value="HTHTETR"/>
</dbReference>
<proteinExistence type="predicted"/>
<dbReference type="Proteomes" id="UP000056968">
    <property type="component" value="Chromosome"/>
</dbReference>
<dbReference type="GO" id="GO:0000976">
    <property type="term" value="F:transcription cis-regulatory region binding"/>
    <property type="evidence" value="ECO:0007669"/>
    <property type="project" value="TreeGrafter"/>
</dbReference>
<evidence type="ECO:0000256" key="3">
    <source>
        <dbReference type="ARBA" id="ARBA00023125"/>
    </source>
</evidence>
<evidence type="ECO:0000256" key="4">
    <source>
        <dbReference type="ARBA" id="ARBA00023163"/>
    </source>
</evidence>
<protein>
    <submittedName>
        <fullName evidence="7">TetR family transcriptional regulator</fullName>
    </submittedName>
</protein>
<dbReference type="PANTHER" id="PTHR30055:SF175">
    <property type="entry name" value="HTH-TYPE TRANSCRIPTIONAL REPRESSOR KSTR2"/>
    <property type="match status" value="1"/>
</dbReference>
<evidence type="ECO:0000313" key="8">
    <source>
        <dbReference type="Proteomes" id="UP000056968"/>
    </source>
</evidence>
<evidence type="ECO:0000256" key="1">
    <source>
        <dbReference type="ARBA" id="ARBA00022491"/>
    </source>
</evidence>
<dbReference type="SUPFAM" id="SSF46689">
    <property type="entry name" value="Homeodomain-like"/>
    <property type="match status" value="1"/>
</dbReference>
<evidence type="ECO:0000256" key="2">
    <source>
        <dbReference type="ARBA" id="ARBA00023015"/>
    </source>
</evidence>
<dbReference type="Gene3D" id="1.10.357.10">
    <property type="entry name" value="Tetracycline Repressor, domain 2"/>
    <property type="match status" value="1"/>
</dbReference>
<dbReference type="GO" id="GO:0003700">
    <property type="term" value="F:DNA-binding transcription factor activity"/>
    <property type="evidence" value="ECO:0007669"/>
    <property type="project" value="TreeGrafter"/>
</dbReference>
<dbReference type="STRING" id="1332080.ATN00_13915"/>
<name>A0A0S3F4U9_9SPHN</name>
<evidence type="ECO:0000313" key="7">
    <source>
        <dbReference type="EMBL" id="ALR22641.1"/>
    </source>
</evidence>